<keyword evidence="3" id="KW-0378">Hydrolase</keyword>
<protein>
    <submittedName>
        <fullName evidence="3">Alpha/Beta hydrolase protein</fullName>
    </submittedName>
</protein>
<dbReference type="EMBL" id="JBFXLS010000106">
    <property type="protein sequence ID" value="KAL2816004.1"/>
    <property type="molecule type" value="Genomic_DNA"/>
</dbReference>
<proteinExistence type="inferred from homology"/>
<organism evidence="3 4">
    <name type="scientific">Aspergillus cavernicola</name>
    <dbReference type="NCBI Taxonomy" id="176166"/>
    <lineage>
        <taxon>Eukaryota</taxon>
        <taxon>Fungi</taxon>
        <taxon>Dikarya</taxon>
        <taxon>Ascomycota</taxon>
        <taxon>Pezizomycotina</taxon>
        <taxon>Eurotiomycetes</taxon>
        <taxon>Eurotiomycetidae</taxon>
        <taxon>Eurotiales</taxon>
        <taxon>Aspergillaceae</taxon>
        <taxon>Aspergillus</taxon>
        <taxon>Aspergillus subgen. Nidulantes</taxon>
    </lineage>
</organism>
<feature type="domain" description="AB hydrolase-1" evidence="2">
    <location>
        <begin position="129"/>
        <end position="402"/>
    </location>
</feature>
<sequence length="457" mass="49693">MLVALKLAVFAMTACASAEFPTVCDVACQSSFNQSLFVDSSGWVRPDVNLDTFYATPHNFSDYEVGDLIKWEDVSPKDVSTTWSIPSGLSLSRFYYVSADVDGTPLPATGYALVPYTNPLGHKKPFRVVVWAHGTAGFTPQCAPSNNKGLYYNWMAPFALAQQGYVVIAPDYAGQGSTIPKGFMYNAGIAHANDVSLAVAAARNAFPHQITHEWVVVGHSEGGLTSWRTAQREAIPSKAVGGFLGAVSIAPAMEIMSLVPWVIARANGGPLHEIFLPFMLQSISRLFPSFDIAKYVSSKVLDFSELALHGCLNVAVPLLAPLTATDMYLNGANYPSAPEVLEWDEKYHGKGAHKLGGPLLVFHGEGDFIIPHSNTARVFTEQCDDFPESQAEYQLLPGLDHDGVLQVSKAIYFPWIADRFDNEQVDRGCTRSVAQFAKDGFSTIEQAWVSAGQVLVQ</sequence>
<evidence type="ECO:0000256" key="1">
    <source>
        <dbReference type="PIRNR" id="PIRNR029171"/>
    </source>
</evidence>
<comment type="similarity">
    <text evidence="1">Belongs to the AB hydrolase superfamily. Lipase family.</text>
</comment>
<keyword evidence="4" id="KW-1185">Reference proteome</keyword>
<evidence type="ECO:0000259" key="2">
    <source>
        <dbReference type="Pfam" id="PF12697"/>
    </source>
</evidence>
<dbReference type="Pfam" id="PF12697">
    <property type="entry name" value="Abhydrolase_6"/>
    <property type="match status" value="1"/>
</dbReference>
<comment type="caution">
    <text evidence="3">The sequence shown here is derived from an EMBL/GenBank/DDBJ whole genome shotgun (WGS) entry which is preliminary data.</text>
</comment>
<dbReference type="InterPro" id="IPR000073">
    <property type="entry name" value="AB_hydrolase_1"/>
</dbReference>
<gene>
    <name evidence="3" type="ORF">BDW59DRAFT_177466</name>
</gene>
<keyword evidence="1" id="KW-0732">Signal</keyword>
<dbReference type="Proteomes" id="UP001610335">
    <property type="component" value="Unassembled WGS sequence"/>
</dbReference>
<dbReference type="SUPFAM" id="SSF53474">
    <property type="entry name" value="alpha/beta-Hydrolases"/>
    <property type="match status" value="1"/>
</dbReference>
<dbReference type="InterPro" id="IPR029058">
    <property type="entry name" value="AB_hydrolase_fold"/>
</dbReference>
<dbReference type="GO" id="GO:0016787">
    <property type="term" value="F:hydrolase activity"/>
    <property type="evidence" value="ECO:0007669"/>
    <property type="project" value="UniProtKB-KW"/>
</dbReference>
<reference evidence="3 4" key="1">
    <citation type="submission" date="2024-07" db="EMBL/GenBank/DDBJ databases">
        <title>Section-level genome sequencing and comparative genomics of Aspergillus sections Usti and Cavernicolus.</title>
        <authorList>
            <consortium name="Lawrence Berkeley National Laboratory"/>
            <person name="Nybo J.L."/>
            <person name="Vesth T.C."/>
            <person name="Theobald S."/>
            <person name="Frisvad J.C."/>
            <person name="Larsen T.O."/>
            <person name="Kjaerboelling I."/>
            <person name="Rothschild-Mancinelli K."/>
            <person name="Lyhne E.K."/>
            <person name="Kogle M.E."/>
            <person name="Barry K."/>
            <person name="Clum A."/>
            <person name="Na H."/>
            <person name="Ledsgaard L."/>
            <person name="Lin J."/>
            <person name="Lipzen A."/>
            <person name="Kuo A."/>
            <person name="Riley R."/>
            <person name="Mondo S."/>
            <person name="LaButti K."/>
            <person name="Haridas S."/>
            <person name="Pangalinan J."/>
            <person name="Salamov A.A."/>
            <person name="Simmons B.A."/>
            <person name="Magnuson J.K."/>
            <person name="Chen J."/>
            <person name="Drula E."/>
            <person name="Henrissat B."/>
            <person name="Wiebenga A."/>
            <person name="Lubbers R.J."/>
            <person name="Gomes A.C."/>
            <person name="Makela M.R."/>
            <person name="Stajich J."/>
            <person name="Grigoriev I.V."/>
            <person name="Mortensen U.H."/>
            <person name="De vries R.P."/>
            <person name="Baker S.E."/>
            <person name="Andersen M.R."/>
        </authorList>
    </citation>
    <scope>NUCLEOTIDE SEQUENCE [LARGE SCALE GENOMIC DNA]</scope>
    <source>
        <strain evidence="3 4">CBS 600.67</strain>
    </source>
</reference>
<name>A0ABR4HKI9_9EURO</name>
<dbReference type="PIRSF" id="PIRSF029171">
    <property type="entry name" value="Esterase_LipA"/>
    <property type="match status" value="1"/>
</dbReference>
<dbReference type="PANTHER" id="PTHR34853">
    <property type="match status" value="1"/>
</dbReference>
<dbReference type="InterPro" id="IPR005152">
    <property type="entry name" value="Lipase_secreted"/>
</dbReference>
<dbReference type="Gene3D" id="3.40.50.1820">
    <property type="entry name" value="alpha/beta hydrolase"/>
    <property type="match status" value="2"/>
</dbReference>
<dbReference type="PANTHER" id="PTHR34853:SF1">
    <property type="entry name" value="LIPASE 5"/>
    <property type="match status" value="1"/>
</dbReference>
<evidence type="ECO:0000313" key="4">
    <source>
        <dbReference type="Proteomes" id="UP001610335"/>
    </source>
</evidence>
<accession>A0ABR4HKI9</accession>
<evidence type="ECO:0000313" key="3">
    <source>
        <dbReference type="EMBL" id="KAL2816004.1"/>
    </source>
</evidence>
<feature type="signal peptide" evidence="1">
    <location>
        <begin position="1"/>
        <end position="18"/>
    </location>
</feature>
<feature type="chain" id="PRO_5045015210" evidence="1">
    <location>
        <begin position="19"/>
        <end position="457"/>
    </location>
</feature>